<evidence type="ECO:0000313" key="2">
    <source>
        <dbReference type="EMBL" id="CAK0774131.1"/>
    </source>
</evidence>
<dbReference type="InterPro" id="IPR040079">
    <property type="entry name" value="Glutathione_S-Trfase"/>
</dbReference>
<dbReference type="InterPro" id="IPR004045">
    <property type="entry name" value="Glutathione_S-Trfase_N"/>
</dbReference>
<gene>
    <name evidence="2" type="ORF">CVIRNUC_004138</name>
</gene>
<dbReference type="AlphaFoldDB" id="A0AAV1I0Z9"/>
<dbReference type="PANTHER" id="PTHR43968:SF6">
    <property type="entry name" value="GLUTATHIONE S-TRANSFERASE OMEGA"/>
    <property type="match status" value="1"/>
</dbReference>
<keyword evidence="3" id="KW-1185">Reference proteome</keyword>
<dbReference type="InterPro" id="IPR036282">
    <property type="entry name" value="Glutathione-S-Trfase_C_sf"/>
</dbReference>
<dbReference type="Pfam" id="PF13409">
    <property type="entry name" value="GST_N_2"/>
    <property type="match status" value="1"/>
</dbReference>
<dbReference type="EMBL" id="CAUYUE010000005">
    <property type="protein sequence ID" value="CAK0774131.1"/>
    <property type="molecule type" value="Genomic_DNA"/>
</dbReference>
<accession>A0AAV1I0Z9</accession>
<dbReference type="PANTHER" id="PTHR43968">
    <property type="match status" value="1"/>
</dbReference>
<sequence length="246" mass="27692">MNVQAAYKPQKPTLIDIPISNNGGRCRFIMRKKKLMDKIDIESPKVYGGMKTDEYLALNPQGLIPALVFPDGQALWESDVIASYLNDKYSDEGASFELHSPEDRANDLLARRMIDSYICPIQGCMYKDMDIAERADKLKRLAFQLNVLSSIIKGPYVSGNDMGLADAALFPTLTFCNVMLPEVFGWKQAFTGSKLQAYWDFMQADADASQVIKEIEGGLTGWKESGRFEQKGIIEQVANKDYQWAY</sequence>
<name>A0AAV1I0Z9_9CHLO</name>
<dbReference type="PROSITE" id="PS50404">
    <property type="entry name" value="GST_NTER"/>
    <property type="match status" value="1"/>
</dbReference>
<comment type="caution">
    <text evidence="2">The sequence shown here is derived from an EMBL/GenBank/DDBJ whole genome shotgun (WGS) entry which is preliminary data.</text>
</comment>
<dbReference type="GO" id="GO:0005737">
    <property type="term" value="C:cytoplasm"/>
    <property type="evidence" value="ECO:0007669"/>
    <property type="project" value="TreeGrafter"/>
</dbReference>
<proteinExistence type="predicted"/>
<dbReference type="Proteomes" id="UP001314263">
    <property type="component" value="Unassembled WGS sequence"/>
</dbReference>
<protein>
    <recommendedName>
        <fullName evidence="1">GST N-terminal domain-containing protein</fullName>
    </recommendedName>
</protein>
<dbReference type="CDD" id="cd00299">
    <property type="entry name" value="GST_C_family"/>
    <property type="match status" value="1"/>
</dbReference>
<dbReference type="SFLD" id="SFLDS00019">
    <property type="entry name" value="Glutathione_Transferase_(cytos"/>
    <property type="match status" value="1"/>
</dbReference>
<dbReference type="InterPro" id="IPR050983">
    <property type="entry name" value="GST_Omega/HSP26"/>
</dbReference>
<dbReference type="SUPFAM" id="SSF47616">
    <property type="entry name" value="GST C-terminal domain-like"/>
    <property type="match status" value="1"/>
</dbReference>
<dbReference type="InterPro" id="IPR036249">
    <property type="entry name" value="Thioredoxin-like_sf"/>
</dbReference>
<feature type="domain" description="GST N-terminal" evidence="1">
    <location>
        <begin position="10"/>
        <end position="93"/>
    </location>
</feature>
<dbReference type="SUPFAM" id="SSF52833">
    <property type="entry name" value="Thioredoxin-like"/>
    <property type="match status" value="1"/>
</dbReference>
<dbReference type="Gene3D" id="3.40.30.10">
    <property type="entry name" value="Glutaredoxin"/>
    <property type="match status" value="1"/>
</dbReference>
<evidence type="ECO:0000313" key="3">
    <source>
        <dbReference type="Proteomes" id="UP001314263"/>
    </source>
</evidence>
<dbReference type="Gene3D" id="1.20.1050.10">
    <property type="match status" value="1"/>
</dbReference>
<reference evidence="2 3" key="1">
    <citation type="submission" date="2023-10" db="EMBL/GenBank/DDBJ databases">
        <authorList>
            <person name="Maclean D."/>
            <person name="Macfadyen A."/>
        </authorList>
    </citation>
    <scope>NUCLEOTIDE SEQUENCE [LARGE SCALE GENOMIC DNA]</scope>
</reference>
<organism evidence="2 3">
    <name type="scientific">Coccomyxa viridis</name>
    <dbReference type="NCBI Taxonomy" id="1274662"/>
    <lineage>
        <taxon>Eukaryota</taxon>
        <taxon>Viridiplantae</taxon>
        <taxon>Chlorophyta</taxon>
        <taxon>core chlorophytes</taxon>
        <taxon>Trebouxiophyceae</taxon>
        <taxon>Trebouxiophyceae incertae sedis</taxon>
        <taxon>Coccomyxaceae</taxon>
        <taxon>Coccomyxa</taxon>
    </lineage>
</organism>
<evidence type="ECO:0000259" key="1">
    <source>
        <dbReference type="PROSITE" id="PS50404"/>
    </source>
</evidence>